<dbReference type="InterPro" id="IPR046341">
    <property type="entry name" value="SET_dom_sf"/>
</dbReference>
<dbReference type="OrthoDB" id="438641at2759"/>
<keyword evidence="3" id="KW-0949">S-adenosyl-L-methionine</keyword>
<dbReference type="PROSITE" id="PS50280">
    <property type="entry name" value="SET"/>
    <property type="match status" value="1"/>
</dbReference>
<dbReference type="GeneID" id="108664532"/>
<evidence type="ECO:0000256" key="1">
    <source>
        <dbReference type="ARBA" id="ARBA00022603"/>
    </source>
</evidence>
<keyword evidence="2" id="KW-0808">Transferase</keyword>
<keyword evidence="8" id="KW-1185">Reference proteome</keyword>
<dbReference type="Gene3D" id="1.10.220.160">
    <property type="match status" value="1"/>
</dbReference>
<dbReference type="GO" id="GO:0045814">
    <property type="term" value="P:negative regulation of gene expression, epigenetic"/>
    <property type="evidence" value="ECO:0007669"/>
    <property type="project" value="TreeGrafter"/>
</dbReference>
<feature type="domain" description="SET" evidence="7">
    <location>
        <begin position="21"/>
        <end position="350"/>
    </location>
</feature>
<evidence type="ECO:0000313" key="9">
    <source>
        <dbReference type="RefSeq" id="XP_018006622.1"/>
    </source>
</evidence>
<evidence type="ECO:0000256" key="4">
    <source>
        <dbReference type="ARBA" id="ARBA00022723"/>
    </source>
</evidence>
<dbReference type="Proteomes" id="UP000694843">
    <property type="component" value="Unplaced"/>
</dbReference>
<dbReference type="RefSeq" id="XP_018006623.1">
    <property type="nucleotide sequence ID" value="XM_018151134.2"/>
</dbReference>
<dbReference type="InterPro" id="IPR001214">
    <property type="entry name" value="SET_dom"/>
</dbReference>
<dbReference type="Gene3D" id="2.170.270.10">
    <property type="entry name" value="SET domain"/>
    <property type="match status" value="2"/>
</dbReference>
<dbReference type="GO" id="GO:0008270">
    <property type="term" value="F:zinc ion binding"/>
    <property type="evidence" value="ECO:0007669"/>
    <property type="project" value="UniProtKB-KW"/>
</dbReference>
<evidence type="ECO:0000256" key="6">
    <source>
        <dbReference type="ARBA" id="ARBA00022833"/>
    </source>
</evidence>
<dbReference type="Pfam" id="PF01753">
    <property type="entry name" value="zf-MYND"/>
    <property type="match status" value="1"/>
</dbReference>
<reference evidence="9 10" key="1">
    <citation type="submission" date="2025-04" db="UniProtKB">
        <authorList>
            <consortium name="RefSeq"/>
        </authorList>
    </citation>
    <scope>IDENTIFICATION</scope>
    <source>
        <tissue evidence="9 10">Whole organism</tissue>
    </source>
</reference>
<dbReference type="CTD" id="10322"/>
<sequence>MATALVSDMYTAAEQRAASVTAVEERFISQAMGRGLFATRQFREDDLIFEETPVVSCQFVYNKEYGYRACDQCLRSLETAECNVRRLCQEPLLVLPHPECADTALPAVLLCPGCQAEYCSEECRREAWQQHHQLLCYAPSHSDHPLTRLLVEWKQHHYPPETLSILLLARLLAGVLLSPDAVTASASLARFCHASVSARDAASHKLLGPEFVQHIHALRTLMAEVFPDPRLAEWMSEEGFKSLLALVGSNGQGVASSPLARWVTRCDDLPLKGQDRDQLDAFIDNLYEKLDSTVGTFLNTEGSGLYRLQSLLNHSCRPNAIVTFPHNSHTLQVRAVRDIAPGQPVFISYLDDCTLARSRHSRRKTLRENYVFACACERCDDETIQPDVTSDEDMDDDEQ</sequence>
<evidence type="ECO:0000256" key="5">
    <source>
        <dbReference type="ARBA" id="ARBA00022771"/>
    </source>
</evidence>
<evidence type="ECO:0000313" key="10">
    <source>
        <dbReference type="RefSeq" id="XP_018006623.1"/>
    </source>
</evidence>
<keyword evidence="1" id="KW-0489">Methyltransferase</keyword>
<dbReference type="SMART" id="SM00317">
    <property type="entry name" value="SET"/>
    <property type="match status" value="1"/>
</dbReference>
<keyword evidence="5" id="KW-0863">Zinc-finger</keyword>
<dbReference type="InterPro" id="IPR002893">
    <property type="entry name" value="Znf_MYND"/>
</dbReference>
<dbReference type="SUPFAM" id="SSF144232">
    <property type="entry name" value="HIT/MYND zinc finger-like"/>
    <property type="match status" value="1"/>
</dbReference>
<organism evidence="8 9">
    <name type="scientific">Hyalella azteca</name>
    <name type="common">Amphipod</name>
    <dbReference type="NCBI Taxonomy" id="294128"/>
    <lineage>
        <taxon>Eukaryota</taxon>
        <taxon>Metazoa</taxon>
        <taxon>Ecdysozoa</taxon>
        <taxon>Arthropoda</taxon>
        <taxon>Crustacea</taxon>
        <taxon>Multicrustacea</taxon>
        <taxon>Malacostraca</taxon>
        <taxon>Eumalacostraca</taxon>
        <taxon>Peracarida</taxon>
        <taxon>Amphipoda</taxon>
        <taxon>Senticaudata</taxon>
        <taxon>Talitrida</taxon>
        <taxon>Talitroidea</taxon>
        <taxon>Hyalellidae</taxon>
        <taxon>Hyalella</taxon>
    </lineage>
</organism>
<evidence type="ECO:0000256" key="2">
    <source>
        <dbReference type="ARBA" id="ARBA00022679"/>
    </source>
</evidence>
<evidence type="ECO:0000256" key="3">
    <source>
        <dbReference type="ARBA" id="ARBA00022691"/>
    </source>
</evidence>
<dbReference type="Pfam" id="PF00856">
    <property type="entry name" value="SET"/>
    <property type="match status" value="1"/>
</dbReference>
<protein>
    <submittedName>
        <fullName evidence="10">Histone-lysine N-trimethyltransferase SMYD5 isoform X1</fullName>
    </submittedName>
    <submittedName>
        <fullName evidence="9">Histone-lysine N-trimethyltransferase SMYD5 isoform X2</fullName>
    </submittedName>
</protein>
<gene>
    <name evidence="9 10" type="primary">LOC108664532</name>
</gene>
<keyword evidence="6" id="KW-0862">Zinc</keyword>
<dbReference type="Gene3D" id="6.10.140.2220">
    <property type="match status" value="1"/>
</dbReference>
<evidence type="ECO:0000313" key="8">
    <source>
        <dbReference type="Proteomes" id="UP000694843"/>
    </source>
</evidence>
<dbReference type="GO" id="GO:0032259">
    <property type="term" value="P:methylation"/>
    <property type="evidence" value="ECO:0007669"/>
    <property type="project" value="UniProtKB-KW"/>
</dbReference>
<proteinExistence type="predicted"/>
<dbReference type="PANTHER" id="PTHR46402:SF2">
    <property type="entry name" value="HISTONE-LYSINE N-TRIMETHYLTRANSFERASE SMYD5"/>
    <property type="match status" value="1"/>
</dbReference>
<dbReference type="OMA" id="LMAMYQQ"/>
<dbReference type="RefSeq" id="XP_018006622.1">
    <property type="nucleotide sequence ID" value="XM_018151133.2"/>
</dbReference>
<name>A0A8B7MYH3_HYAAZ</name>
<dbReference type="SUPFAM" id="SSF82199">
    <property type="entry name" value="SET domain"/>
    <property type="match status" value="1"/>
</dbReference>
<dbReference type="AlphaFoldDB" id="A0A8B7MYH3"/>
<evidence type="ECO:0000259" key="7">
    <source>
        <dbReference type="PROSITE" id="PS50280"/>
    </source>
</evidence>
<dbReference type="GO" id="GO:0042799">
    <property type="term" value="F:histone H4K20 methyltransferase activity"/>
    <property type="evidence" value="ECO:0007669"/>
    <property type="project" value="TreeGrafter"/>
</dbReference>
<dbReference type="PANTHER" id="PTHR46402">
    <property type="entry name" value="SET AND MYND DOMAIN-CONTAINING PROTEIN 5"/>
    <property type="match status" value="1"/>
</dbReference>
<dbReference type="KEGG" id="hazt:108664532"/>
<keyword evidence="4" id="KW-0479">Metal-binding</keyword>
<accession>A0A8B7MYH3</accession>